<feature type="transmembrane region" description="Helical" evidence="1">
    <location>
        <begin position="47"/>
        <end position="66"/>
    </location>
</feature>
<keyword evidence="1" id="KW-1133">Transmembrane helix</keyword>
<dbReference type="EMBL" id="PGFF01000001">
    <property type="protein sequence ID" value="PJJ71343.1"/>
    <property type="molecule type" value="Genomic_DNA"/>
</dbReference>
<proteinExistence type="predicted"/>
<accession>A0A2M9CHF0</accession>
<name>A0A2M9CHF0_9MICO</name>
<keyword evidence="1" id="KW-0472">Membrane</keyword>
<dbReference type="RefSeq" id="WP_100363648.1">
    <property type="nucleotide sequence ID" value="NZ_PGFF01000001.1"/>
</dbReference>
<keyword evidence="1" id="KW-0812">Transmembrane</keyword>
<evidence type="ECO:0000313" key="2">
    <source>
        <dbReference type="EMBL" id="PJJ71343.1"/>
    </source>
</evidence>
<dbReference type="Proteomes" id="UP000228758">
    <property type="component" value="Unassembled WGS sequence"/>
</dbReference>
<dbReference type="AlphaFoldDB" id="A0A2M9CHF0"/>
<comment type="caution">
    <text evidence="2">The sequence shown here is derived from an EMBL/GenBank/DDBJ whole genome shotgun (WGS) entry which is preliminary data.</text>
</comment>
<evidence type="ECO:0000313" key="3">
    <source>
        <dbReference type="Proteomes" id="UP000228758"/>
    </source>
</evidence>
<sequence>MGAVLSSALAHLSAVGWAIQIRAILLPWAAAVSVTLLLDARDANGLLAAYVSVSCALGAIAQLLVVRHQSRSR</sequence>
<organism evidence="2 3">
    <name type="scientific">Diaminobutyricimonas aerilata</name>
    <dbReference type="NCBI Taxonomy" id="1162967"/>
    <lineage>
        <taxon>Bacteria</taxon>
        <taxon>Bacillati</taxon>
        <taxon>Actinomycetota</taxon>
        <taxon>Actinomycetes</taxon>
        <taxon>Micrococcales</taxon>
        <taxon>Microbacteriaceae</taxon>
        <taxon>Diaminobutyricimonas</taxon>
    </lineage>
</organism>
<evidence type="ECO:0000256" key="1">
    <source>
        <dbReference type="SAM" id="Phobius"/>
    </source>
</evidence>
<protein>
    <submittedName>
        <fullName evidence="2">Uncharacterized protein</fullName>
    </submittedName>
</protein>
<keyword evidence="3" id="KW-1185">Reference proteome</keyword>
<reference evidence="2 3" key="1">
    <citation type="submission" date="2017-11" db="EMBL/GenBank/DDBJ databases">
        <title>Genomic Encyclopedia of Archaeal and Bacterial Type Strains, Phase II (KMG-II): From Individual Species to Whole Genera.</title>
        <authorList>
            <person name="Goeker M."/>
        </authorList>
    </citation>
    <scope>NUCLEOTIDE SEQUENCE [LARGE SCALE GENOMIC DNA]</scope>
    <source>
        <strain evidence="2 3">DSM 27393</strain>
    </source>
</reference>
<gene>
    <name evidence="2" type="ORF">CLV46_0887</name>
</gene>